<reference evidence="1" key="1">
    <citation type="journal article" date="2021" name="New Phytol.">
        <title>Evolutionary innovations through gain and loss of genes in the ectomycorrhizal Boletales.</title>
        <authorList>
            <person name="Wu G."/>
            <person name="Miyauchi S."/>
            <person name="Morin E."/>
            <person name="Kuo A."/>
            <person name="Drula E."/>
            <person name="Varga T."/>
            <person name="Kohler A."/>
            <person name="Feng B."/>
            <person name="Cao Y."/>
            <person name="Lipzen A."/>
            <person name="Daum C."/>
            <person name="Hundley H."/>
            <person name="Pangilinan J."/>
            <person name="Johnson J."/>
            <person name="Barry K."/>
            <person name="LaButti K."/>
            <person name="Ng V."/>
            <person name="Ahrendt S."/>
            <person name="Min B."/>
            <person name="Choi I.G."/>
            <person name="Park H."/>
            <person name="Plett J.M."/>
            <person name="Magnuson J."/>
            <person name="Spatafora J.W."/>
            <person name="Nagy L.G."/>
            <person name="Henrissat B."/>
            <person name="Grigoriev I.V."/>
            <person name="Yang Z.L."/>
            <person name="Xu J."/>
            <person name="Martin F.M."/>
        </authorList>
    </citation>
    <scope>NUCLEOTIDE SEQUENCE</scope>
    <source>
        <strain evidence="1">ATCC 28755</strain>
    </source>
</reference>
<name>A0ACB8A1B5_9AGAM</name>
<organism evidence="1 2">
    <name type="scientific">Hygrophoropsis aurantiaca</name>
    <dbReference type="NCBI Taxonomy" id="72124"/>
    <lineage>
        <taxon>Eukaryota</taxon>
        <taxon>Fungi</taxon>
        <taxon>Dikarya</taxon>
        <taxon>Basidiomycota</taxon>
        <taxon>Agaricomycotina</taxon>
        <taxon>Agaricomycetes</taxon>
        <taxon>Agaricomycetidae</taxon>
        <taxon>Boletales</taxon>
        <taxon>Coniophorineae</taxon>
        <taxon>Hygrophoropsidaceae</taxon>
        <taxon>Hygrophoropsis</taxon>
    </lineage>
</organism>
<comment type="caution">
    <text evidence="1">The sequence shown here is derived from an EMBL/GenBank/DDBJ whole genome shotgun (WGS) entry which is preliminary data.</text>
</comment>
<protein>
    <submittedName>
        <fullName evidence="1">Uncharacterized protein</fullName>
    </submittedName>
</protein>
<sequence length="367" mass="40382">MLNLNNSIGAILVGAFVTMYLFGIVTVQTYQYYRKYPGDSLWLNGLVAFVWALLLGHSIAVAIGVYTISVLKFGQLSSETLTTFPLPLGLASSILFSAFIAPVSQGFFAYRIHVISRRGYIPALFWAVSFVRLVGGMGLGAYVIKNNDSVQHVLAKFAWIIEAAVVSGAACDTMIALTMCYYLKRERSIALTRTAQILNRLMKYTIETGALTRCLILKPNVRFADVRLSLAGLAILIFYLTTVNLTWFGVYLLLAEVYRNALLANLNARKPHPIDDKEDYGLRRLTFLANIQARNSNLQRGLAHELPYSSKDGTGPATPEYARDGVPLTPSTPTVQGIVIEVCQTKQVARDADGASEEPVHSVEPYA</sequence>
<proteinExistence type="predicted"/>
<dbReference type="Proteomes" id="UP000790377">
    <property type="component" value="Unassembled WGS sequence"/>
</dbReference>
<keyword evidence="2" id="KW-1185">Reference proteome</keyword>
<evidence type="ECO:0000313" key="1">
    <source>
        <dbReference type="EMBL" id="KAH7907140.1"/>
    </source>
</evidence>
<accession>A0ACB8A1B5</accession>
<dbReference type="EMBL" id="MU267934">
    <property type="protein sequence ID" value="KAH7907140.1"/>
    <property type="molecule type" value="Genomic_DNA"/>
</dbReference>
<gene>
    <name evidence="1" type="ORF">BJ138DRAFT_533857</name>
</gene>
<evidence type="ECO:0000313" key="2">
    <source>
        <dbReference type="Proteomes" id="UP000790377"/>
    </source>
</evidence>